<dbReference type="Gene3D" id="1.10.4080.10">
    <property type="entry name" value="ADP-ribosylation/Crystallin J1"/>
    <property type="match status" value="1"/>
</dbReference>
<reference evidence="2 3" key="1">
    <citation type="submission" date="2018-11" db="EMBL/GenBank/DDBJ databases">
        <title>Complete genome sequence of Paenibacillus baekrokdamisoli strain KCTC 33723.</title>
        <authorList>
            <person name="Kang S.W."/>
            <person name="Lee K.C."/>
            <person name="Kim K.K."/>
            <person name="Kim J.S."/>
            <person name="Kim D.S."/>
            <person name="Ko S.H."/>
            <person name="Yang S.H."/>
            <person name="Lee J.S."/>
        </authorList>
    </citation>
    <scope>NUCLEOTIDE SEQUENCE [LARGE SCALE GENOMIC DNA]</scope>
    <source>
        <strain evidence="2 3">KCTC 33723</strain>
    </source>
</reference>
<dbReference type="InterPro" id="IPR005502">
    <property type="entry name" value="Ribosyl_crysJ1"/>
</dbReference>
<protein>
    <submittedName>
        <fullName evidence="2">Uncharacterized protein</fullName>
    </submittedName>
</protein>
<feature type="binding site" evidence="1">
    <location>
        <position position="385"/>
    </location>
    <ligand>
        <name>Mg(2+)</name>
        <dbReference type="ChEBI" id="CHEBI:18420"/>
        <label>1</label>
    </ligand>
</feature>
<evidence type="ECO:0000313" key="2">
    <source>
        <dbReference type="EMBL" id="BBH19412.1"/>
    </source>
</evidence>
<keyword evidence="3" id="KW-1185">Reference proteome</keyword>
<feature type="binding site" evidence="1">
    <location>
        <position position="388"/>
    </location>
    <ligand>
        <name>Mg(2+)</name>
        <dbReference type="ChEBI" id="CHEBI:18420"/>
        <label>1</label>
    </ligand>
</feature>
<dbReference type="SUPFAM" id="SSF101478">
    <property type="entry name" value="ADP-ribosylglycohydrolase"/>
    <property type="match status" value="1"/>
</dbReference>
<dbReference type="Pfam" id="PF03747">
    <property type="entry name" value="ADP_ribosyl_GH"/>
    <property type="match status" value="1"/>
</dbReference>
<dbReference type="OrthoDB" id="9761704at2"/>
<name>A0A3G9IMF9_9BACL</name>
<dbReference type="Proteomes" id="UP000275368">
    <property type="component" value="Chromosome"/>
</dbReference>
<dbReference type="RefSeq" id="WP_125653754.1">
    <property type="nucleotide sequence ID" value="NZ_AP019308.1"/>
</dbReference>
<keyword evidence="1" id="KW-0460">Magnesium</keyword>
<comment type="cofactor">
    <cofactor evidence="1">
        <name>Mg(2+)</name>
        <dbReference type="ChEBI" id="CHEBI:18420"/>
    </cofactor>
    <text evidence="1">Binds 2 magnesium ions per subunit.</text>
</comment>
<proteinExistence type="predicted"/>
<gene>
    <name evidence="2" type="ORF">Back11_07570</name>
</gene>
<evidence type="ECO:0000313" key="3">
    <source>
        <dbReference type="Proteomes" id="UP000275368"/>
    </source>
</evidence>
<feature type="binding site" evidence="1">
    <location>
        <position position="387"/>
    </location>
    <ligand>
        <name>Mg(2+)</name>
        <dbReference type="ChEBI" id="CHEBI:18420"/>
        <label>1</label>
    </ligand>
</feature>
<accession>A0A3G9IMF9</accession>
<dbReference type="EMBL" id="AP019308">
    <property type="protein sequence ID" value="BBH19412.1"/>
    <property type="molecule type" value="Genomic_DNA"/>
</dbReference>
<dbReference type="GO" id="GO:0046872">
    <property type="term" value="F:metal ion binding"/>
    <property type="evidence" value="ECO:0007669"/>
    <property type="project" value="UniProtKB-KW"/>
</dbReference>
<keyword evidence="1" id="KW-0479">Metal-binding</keyword>
<organism evidence="2 3">
    <name type="scientific">Paenibacillus baekrokdamisoli</name>
    <dbReference type="NCBI Taxonomy" id="1712516"/>
    <lineage>
        <taxon>Bacteria</taxon>
        <taxon>Bacillati</taxon>
        <taxon>Bacillota</taxon>
        <taxon>Bacilli</taxon>
        <taxon>Bacillales</taxon>
        <taxon>Paenibacillaceae</taxon>
        <taxon>Paenibacillus</taxon>
    </lineage>
</organism>
<sequence>MFPSYSFLRNQLRQLLQNKYEQGHDTRYYNEVVEKLPDSYDAMIEFANQLNNLLFRQDWPYHEPNRLEDIWMECDQSRPIGIISPIDLRASAAKIETGFVASLCGSMLGKPLEVNPSLSEIQDALTKAGEWPLQDYISERMLDALGRRHWSWHETERSRIRGVVPDDDVNYTILGMLVLEQFGTDFTKKNVRDLWLTHLPIINTWGPERNILLKSGYSYLEHDKSDLSLEEIDSWADFLTIQTEYCGAAIRADAYGYACPGNPSLAAELAWRDASFTHRRTGIYATMFIAAAIALAHVLDDRKEIIRTALMYVPKRSRFYEVAKDCFDTIISSQDWMEAYREINIKYYKYCHCLIYQEIGTLMNSFLFAESVGDGICKQVCQGNDTDSFGATAGSLLGVYFGPGHLDSHWTAPFKDNIRTGIALFNESSISQLAKRMGRLPEILQMNLQQIIPSELYTQ</sequence>
<dbReference type="KEGG" id="pbk:Back11_07570"/>
<dbReference type="InterPro" id="IPR036705">
    <property type="entry name" value="Ribosyl_crysJ1_sf"/>
</dbReference>
<evidence type="ECO:0000256" key="1">
    <source>
        <dbReference type="PIRSR" id="PIRSR605502-1"/>
    </source>
</evidence>
<dbReference type="AlphaFoldDB" id="A0A3G9IMF9"/>